<organism evidence="3 4">
    <name type="scientific">Phreatobacter oligotrophus</name>
    <dbReference type="NCBI Taxonomy" id="1122261"/>
    <lineage>
        <taxon>Bacteria</taxon>
        <taxon>Pseudomonadati</taxon>
        <taxon>Pseudomonadota</taxon>
        <taxon>Alphaproteobacteria</taxon>
        <taxon>Hyphomicrobiales</taxon>
        <taxon>Phreatobacteraceae</taxon>
        <taxon>Phreatobacter</taxon>
    </lineage>
</organism>
<dbReference type="InterPro" id="IPR012347">
    <property type="entry name" value="Ferritin-like"/>
</dbReference>
<reference evidence="3 4" key="1">
    <citation type="submission" date="2018-04" db="EMBL/GenBank/DDBJ databases">
        <title>Genomic Encyclopedia of Archaeal and Bacterial Type Strains, Phase II (KMG-II): from individual species to whole genera.</title>
        <authorList>
            <person name="Goeker M."/>
        </authorList>
    </citation>
    <scope>NUCLEOTIDE SEQUENCE [LARGE SCALE GENOMIC DNA]</scope>
    <source>
        <strain evidence="3 4">DSM 25521</strain>
    </source>
</reference>
<evidence type="ECO:0000313" key="4">
    <source>
        <dbReference type="Proteomes" id="UP000241808"/>
    </source>
</evidence>
<comment type="caution">
    <text evidence="3">The sequence shown here is derived from an EMBL/GenBank/DDBJ whole genome shotgun (WGS) entry which is preliminary data.</text>
</comment>
<dbReference type="Proteomes" id="UP000241808">
    <property type="component" value="Unassembled WGS sequence"/>
</dbReference>
<dbReference type="InterPro" id="IPR005183">
    <property type="entry name" value="DUF305_CopM-like"/>
</dbReference>
<evidence type="ECO:0000259" key="2">
    <source>
        <dbReference type="Pfam" id="PF03713"/>
    </source>
</evidence>
<dbReference type="Gene3D" id="1.20.1260.10">
    <property type="match status" value="1"/>
</dbReference>
<dbReference type="PANTHER" id="PTHR36933:SF1">
    <property type="entry name" value="SLL0788 PROTEIN"/>
    <property type="match status" value="1"/>
</dbReference>
<dbReference type="Pfam" id="PF03713">
    <property type="entry name" value="DUF305"/>
    <property type="match status" value="1"/>
</dbReference>
<feature type="domain" description="DUF305" evidence="2">
    <location>
        <begin position="16"/>
        <end position="124"/>
    </location>
</feature>
<dbReference type="EMBL" id="PZZL01000022">
    <property type="protein sequence ID" value="PTM48833.1"/>
    <property type="molecule type" value="Genomic_DNA"/>
</dbReference>
<dbReference type="AlphaFoldDB" id="A0A2T4YWK0"/>
<gene>
    <name evidence="3" type="ORF">C8P69_1226</name>
</gene>
<name>A0A2T4YWK0_9HYPH</name>
<protein>
    <recommendedName>
        <fullName evidence="2">DUF305 domain-containing protein</fullName>
    </recommendedName>
</protein>
<sequence length="129" mass="14304">MMERMAPMMRDMMPMMQGMMGSHGMGMGAMTGSGPQGHGQTSTAAAPSTRAYEEANARMHRDMAITFTGNADVDFVRGMIPHHQGAIEMARVVLQFGTNEQTKKWANEIIAAQEREIAEMREWLAKNAR</sequence>
<accession>A0A2T4YWK0</accession>
<keyword evidence="4" id="KW-1185">Reference proteome</keyword>
<feature type="region of interest" description="Disordered" evidence="1">
    <location>
        <begin position="31"/>
        <end position="52"/>
    </location>
</feature>
<proteinExistence type="predicted"/>
<dbReference type="PANTHER" id="PTHR36933">
    <property type="entry name" value="SLL0788 PROTEIN"/>
    <property type="match status" value="1"/>
</dbReference>
<evidence type="ECO:0000256" key="1">
    <source>
        <dbReference type="SAM" id="MobiDB-lite"/>
    </source>
</evidence>
<evidence type="ECO:0000313" key="3">
    <source>
        <dbReference type="EMBL" id="PTM48833.1"/>
    </source>
</evidence>